<reference evidence="2 3" key="1">
    <citation type="submission" date="2017-01" db="EMBL/GenBank/DDBJ databases">
        <title>The recent genome duplication of the halophilic yeast Hortaea werneckii: insights from long-read sequencing.</title>
        <authorList>
            <person name="Sinha S."/>
            <person name="Flibotte S."/>
            <person name="Neira M."/>
            <person name="Lenassi M."/>
            <person name="Gostincar C."/>
            <person name="Stajich J.E."/>
            <person name="Nislow C.E."/>
        </authorList>
    </citation>
    <scope>NUCLEOTIDE SEQUENCE [LARGE SCALE GENOMIC DNA]</scope>
    <source>
        <strain evidence="2 3">EXF-2000</strain>
    </source>
</reference>
<evidence type="ECO:0000313" key="3">
    <source>
        <dbReference type="Proteomes" id="UP000194280"/>
    </source>
</evidence>
<evidence type="ECO:0000313" key="2">
    <source>
        <dbReference type="EMBL" id="OTA22019.1"/>
    </source>
</evidence>
<sequence length="127" mass="14437">MPHCKRPFRDAYAYISVYYHGSGKESAISSPVSPLPVRDIMPGQSPVIQTLHDNKQWVDLDYLSPKLIRELCRQYGPPPEQDSTSTISKGAARNPGRYLVKSQHRWPNSQVSPMRFKSSLIIRELAN</sequence>
<name>A0A1Z5SMG6_HORWE</name>
<accession>A0A1Z5SMG6</accession>
<dbReference type="EMBL" id="MUNK01000412">
    <property type="protein sequence ID" value="OTA22019.1"/>
    <property type="molecule type" value="Genomic_DNA"/>
</dbReference>
<dbReference type="InParanoid" id="A0A1Z5SMG6"/>
<proteinExistence type="predicted"/>
<organism evidence="2 3">
    <name type="scientific">Hortaea werneckii EXF-2000</name>
    <dbReference type="NCBI Taxonomy" id="1157616"/>
    <lineage>
        <taxon>Eukaryota</taxon>
        <taxon>Fungi</taxon>
        <taxon>Dikarya</taxon>
        <taxon>Ascomycota</taxon>
        <taxon>Pezizomycotina</taxon>
        <taxon>Dothideomycetes</taxon>
        <taxon>Dothideomycetidae</taxon>
        <taxon>Mycosphaerellales</taxon>
        <taxon>Teratosphaeriaceae</taxon>
        <taxon>Hortaea</taxon>
    </lineage>
</organism>
<dbReference type="AlphaFoldDB" id="A0A1Z5SMG6"/>
<gene>
    <name evidence="2" type="ORF">BTJ68_14640</name>
</gene>
<keyword evidence="3" id="KW-1185">Reference proteome</keyword>
<dbReference type="OrthoDB" id="9988102at2759"/>
<feature type="region of interest" description="Disordered" evidence="1">
    <location>
        <begin position="74"/>
        <end position="106"/>
    </location>
</feature>
<dbReference type="VEuPathDB" id="FungiDB:BTJ68_14640"/>
<comment type="caution">
    <text evidence="2">The sequence shown here is derived from an EMBL/GenBank/DDBJ whole genome shotgun (WGS) entry which is preliminary data.</text>
</comment>
<protein>
    <submittedName>
        <fullName evidence="2">Uncharacterized protein</fullName>
    </submittedName>
</protein>
<dbReference type="Proteomes" id="UP000194280">
    <property type="component" value="Unassembled WGS sequence"/>
</dbReference>
<evidence type="ECO:0000256" key="1">
    <source>
        <dbReference type="SAM" id="MobiDB-lite"/>
    </source>
</evidence>